<dbReference type="GO" id="GO:0051287">
    <property type="term" value="F:NAD binding"/>
    <property type="evidence" value="ECO:0007669"/>
    <property type="project" value="InterPro"/>
</dbReference>
<name>A0A9P0FN71_BRAAE</name>
<evidence type="ECO:0000256" key="1">
    <source>
        <dbReference type="ARBA" id="ARBA00023002"/>
    </source>
</evidence>
<evidence type="ECO:0000259" key="2">
    <source>
        <dbReference type="Pfam" id="PF02826"/>
    </source>
</evidence>
<dbReference type="GO" id="GO:0005829">
    <property type="term" value="C:cytosol"/>
    <property type="evidence" value="ECO:0007669"/>
    <property type="project" value="TreeGrafter"/>
</dbReference>
<dbReference type="EMBL" id="OV121140">
    <property type="protein sequence ID" value="CAH0563904.1"/>
    <property type="molecule type" value="Genomic_DNA"/>
</dbReference>
<dbReference type="GO" id="GO:0030267">
    <property type="term" value="F:glyoxylate reductase (NADPH) activity"/>
    <property type="evidence" value="ECO:0007669"/>
    <property type="project" value="TreeGrafter"/>
</dbReference>
<dbReference type="OrthoDB" id="298012at2759"/>
<sequence length="114" mass="12665">MEASDEARNGGWQAWAPFWMCGPSLEGATVGVVGFGRIGQEVAKRILPFGVKQLLYHGRTEKKEGKQMGAKKVPFDDLLQQSDFVIVTCALTPETTNLFNDSAFKKMKKTRGFH</sequence>
<dbReference type="InterPro" id="IPR036291">
    <property type="entry name" value="NAD(P)-bd_dom_sf"/>
</dbReference>
<reference evidence="3" key="1">
    <citation type="submission" date="2021-12" db="EMBL/GenBank/DDBJ databases">
        <authorList>
            <person name="King R."/>
        </authorList>
    </citation>
    <scope>NUCLEOTIDE SEQUENCE</scope>
</reference>
<dbReference type="InterPro" id="IPR006140">
    <property type="entry name" value="D-isomer_DH_NAD-bd"/>
</dbReference>
<accession>A0A9P0FN71</accession>
<dbReference type="SUPFAM" id="SSF51735">
    <property type="entry name" value="NAD(P)-binding Rossmann-fold domains"/>
    <property type="match status" value="1"/>
</dbReference>
<organism evidence="3 4">
    <name type="scientific">Brassicogethes aeneus</name>
    <name type="common">Rape pollen beetle</name>
    <name type="synonym">Meligethes aeneus</name>
    <dbReference type="NCBI Taxonomy" id="1431903"/>
    <lineage>
        <taxon>Eukaryota</taxon>
        <taxon>Metazoa</taxon>
        <taxon>Ecdysozoa</taxon>
        <taxon>Arthropoda</taxon>
        <taxon>Hexapoda</taxon>
        <taxon>Insecta</taxon>
        <taxon>Pterygota</taxon>
        <taxon>Neoptera</taxon>
        <taxon>Endopterygota</taxon>
        <taxon>Coleoptera</taxon>
        <taxon>Polyphaga</taxon>
        <taxon>Cucujiformia</taxon>
        <taxon>Nitidulidae</taxon>
        <taxon>Meligethinae</taxon>
        <taxon>Brassicogethes</taxon>
    </lineage>
</organism>
<protein>
    <recommendedName>
        <fullName evidence="2">D-isomer specific 2-hydroxyacid dehydrogenase NAD-binding domain-containing protein</fullName>
    </recommendedName>
</protein>
<dbReference type="InterPro" id="IPR050223">
    <property type="entry name" value="D-isomer_2-hydroxyacid_DH"/>
</dbReference>
<dbReference type="GO" id="GO:0008465">
    <property type="term" value="F:hydroxypyruvate reductase (NADH) activity"/>
    <property type="evidence" value="ECO:0007669"/>
    <property type="project" value="TreeGrafter"/>
</dbReference>
<feature type="domain" description="D-isomer specific 2-hydroxyacid dehydrogenase NAD-binding" evidence="2">
    <location>
        <begin position="2"/>
        <end position="110"/>
    </location>
</feature>
<proteinExistence type="predicted"/>
<dbReference type="PANTHER" id="PTHR10996">
    <property type="entry name" value="2-HYDROXYACID DEHYDROGENASE-RELATED"/>
    <property type="match status" value="1"/>
</dbReference>
<keyword evidence="1" id="KW-0560">Oxidoreductase</keyword>
<evidence type="ECO:0000313" key="3">
    <source>
        <dbReference type="EMBL" id="CAH0563904.1"/>
    </source>
</evidence>
<gene>
    <name evidence="3" type="ORF">MELIAE_LOCUS12587</name>
</gene>
<dbReference type="AlphaFoldDB" id="A0A9P0FN71"/>
<dbReference type="Gene3D" id="3.40.50.720">
    <property type="entry name" value="NAD(P)-binding Rossmann-like Domain"/>
    <property type="match status" value="1"/>
</dbReference>
<keyword evidence="4" id="KW-1185">Reference proteome</keyword>
<evidence type="ECO:0000313" key="4">
    <source>
        <dbReference type="Proteomes" id="UP001154078"/>
    </source>
</evidence>
<dbReference type="PANTHER" id="PTHR10996:SF277">
    <property type="entry name" value="GLYOXYLATE REDUCTASE_HYDROXYPYRUVATE REDUCTASE"/>
    <property type="match status" value="1"/>
</dbReference>
<dbReference type="Proteomes" id="UP001154078">
    <property type="component" value="Chromosome 9"/>
</dbReference>
<dbReference type="Pfam" id="PF02826">
    <property type="entry name" value="2-Hacid_dh_C"/>
    <property type="match status" value="1"/>
</dbReference>